<dbReference type="Pfam" id="PF11456">
    <property type="entry name" value="DUF3019"/>
    <property type="match status" value="1"/>
</dbReference>
<evidence type="ECO:0000313" key="2">
    <source>
        <dbReference type="Proteomes" id="UP000199308"/>
    </source>
</evidence>
<keyword evidence="2" id="KW-1185">Reference proteome</keyword>
<gene>
    <name evidence="1" type="ORF">SAMN05660429_02667</name>
</gene>
<accession>A0A1I0H2Z4</accession>
<dbReference type="OrthoDB" id="5772660at2"/>
<organism evidence="1 2">
    <name type="scientific">Thalassotalea agarivorans</name>
    <name type="common">Thalassomonas agarivorans</name>
    <dbReference type="NCBI Taxonomy" id="349064"/>
    <lineage>
        <taxon>Bacteria</taxon>
        <taxon>Pseudomonadati</taxon>
        <taxon>Pseudomonadota</taxon>
        <taxon>Gammaproteobacteria</taxon>
        <taxon>Alteromonadales</taxon>
        <taxon>Colwelliaceae</taxon>
        <taxon>Thalassotalea</taxon>
    </lineage>
</organism>
<dbReference type="AlphaFoldDB" id="A0A1I0H2Z4"/>
<dbReference type="STRING" id="349064.SAMN05660429_02667"/>
<dbReference type="EMBL" id="FOHK01000014">
    <property type="protein sequence ID" value="SET78098.1"/>
    <property type="molecule type" value="Genomic_DNA"/>
</dbReference>
<dbReference type="RefSeq" id="WP_093331468.1">
    <property type="nucleotide sequence ID" value="NZ_AP027363.1"/>
</dbReference>
<protein>
    <recommendedName>
        <fullName evidence="3">DUF3019 domain-containing protein</fullName>
    </recommendedName>
</protein>
<evidence type="ECO:0008006" key="3">
    <source>
        <dbReference type="Google" id="ProtNLM"/>
    </source>
</evidence>
<dbReference type="Proteomes" id="UP000199308">
    <property type="component" value="Unassembled WGS sequence"/>
</dbReference>
<reference evidence="1 2" key="1">
    <citation type="submission" date="2016-10" db="EMBL/GenBank/DDBJ databases">
        <authorList>
            <person name="de Groot N.N."/>
        </authorList>
    </citation>
    <scope>NUCLEOTIDE SEQUENCE [LARGE SCALE GENOMIC DNA]</scope>
    <source>
        <strain evidence="1 2">DSM 19706</strain>
    </source>
</reference>
<proteinExistence type="predicted"/>
<dbReference type="InterPro" id="IPR021559">
    <property type="entry name" value="DUF3019"/>
</dbReference>
<name>A0A1I0H2Z4_THASX</name>
<evidence type="ECO:0000313" key="1">
    <source>
        <dbReference type="EMBL" id="SET78098.1"/>
    </source>
</evidence>
<sequence>MGKYLSHFSLLLFGSLLPTTNASDQVKVELFTIKPSICVVEEGQSCTQYFTFHWRLDREIDTCLHQQKLEQALHCAKKTKEVKIDLAIDIDATSAFRLKTADHIALDERTIDVRILGKEVRQSRRHLWSVF</sequence>